<sequence length="379" mass="43433">MPIFYTYIDEMDCLRGPFVDVQMHYWYLKGYLKPSLTIFVHKRFFGRRTTLGQLIERNGEVNPFDERGVQEANLHATAALPNDKLHGQLITQNGESNLNDDHENQEANVHVTAAMPKCPFLEAFPVEHSDSLNRLKENDVDKCSERFHKVMCKFGGKLVIVDFKKFVALEEFSEMLTRTFKMEAYLLLASYKPTTCIHCDEKLHGIAVIEHPLSKRHICNVHKQGKTFSKKDRDLLFKILDHIEGAAKGQQKTQNGGTNPEHGNQKVNGDATAAMLKCPFLEAFPVEHLDILDRLDESEAGKCLRRFFVAVRNFGSKMVNVAFKKFVTLEELDLRFTLPELRLNRCTTTAHVLHFAHSHSLYHSFCGTKYHFCINDLAC</sequence>
<dbReference type="Gene3D" id="3.30.1490.40">
    <property type="match status" value="1"/>
</dbReference>
<gene>
    <name evidence="2" type="ORF">KIN20_033977</name>
</gene>
<keyword evidence="3" id="KW-1185">Reference proteome</keyword>
<dbReference type="InterPro" id="IPR035445">
    <property type="entry name" value="GYF-like_dom_sf"/>
</dbReference>
<evidence type="ECO:0000313" key="3">
    <source>
        <dbReference type="Proteomes" id="UP001196413"/>
    </source>
</evidence>
<reference evidence="2" key="1">
    <citation type="submission" date="2021-06" db="EMBL/GenBank/DDBJ databases">
        <title>Parelaphostrongylus tenuis whole genome reference sequence.</title>
        <authorList>
            <person name="Garwood T.J."/>
            <person name="Larsen P.A."/>
            <person name="Fountain-Jones N.M."/>
            <person name="Garbe J.R."/>
            <person name="Macchietto M.G."/>
            <person name="Kania S.A."/>
            <person name="Gerhold R.W."/>
            <person name="Richards J.E."/>
            <person name="Wolf T.M."/>
        </authorList>
    </citation>
    <scope>NUCLEOTIDE SEQUENCE</scope>
    <source>
        <strain evidence="2">MNPRO001-30</strain>
        <tissue evidence="2">Meninges</tissue>
    </source>
</reference>
<dbReference type="PROSITE" id="PS50829">
    <property type="entry name" value="GYF"/>
    <property type="match status" value="1"/>
</dbReference>
<comment type="caution">
    <text evidence="2">The sequence shown here is derived from an EMBL/GenBank/DDBJ whole genome shotgun (WGS) entry which is preliminary data.</text>
</comment>
<accession>A0AAD5R9K9</accession>
<proteinExistence type="predicted"/>
<name>A0AAD5R9K9_PARTN</name>
<evidence type="ECO:0000259" key="1">
    <source>
        <dbReference type="PROSITE" id="PS50829"/>
    </source>
</evidence>
<protein>
    <recommendedName>
        <fullName evidence="1">GYF domain-containing protein</fullName>
    </recommendedName>
</protein>
<organism evidence="2 3">
    <name type="scientific">Parelaphostrongylus tenuis</name>
    <name type="common">Meningeal worm</name>
    <dbReference type="NCBI Taxonomy" id="148309"/>
    <lineage>
        <taxon>Eukaryota</taxon>
        <taxon>Metazoa</taxon>
        <taxon>Ecdysozoa</taxon>
        <taxon>Nematoda</taxon>
        <taxon>Chromadorea</taxon>
        <taxon>Rhabditida</taxon>
        <taxon>Rhabditina</taxon>
        <taxon>Rhabditomorpha</taxon>
        <taxon>Strongyloidea</taxon>
        <taxon>Metastrongylidae</taxon>
        <taxon>Parelaphostrongylus</taxon>
    </lineage>
</organism>
<feature type="domain" description="GYF" evidence="1">
    <location>
        <begin position="2"/>
        <end position="52"/>
    </location>
</feature>
<dbReference type="AlphaFoldDB" id="A0AAD5R9K9"/>
<dbReference type="Proteomes" id="UP001196413">
    <property type="component" value="Unassembled WGS sequence"/>
</dbReference>
<dbReference type="InterPro" id="IPR003169">
    <property type="entry name" value="GYF"/>
</dbReference>
<dbReference type="EMBL" id="JAHQIW010007066">
    <property type="protein sequence ID" value="KAJ1371928.1"/>
    <property type="molecule type" value="Genomic_DNA"/>
</dbReference>
<dbReference type="SUPFAM" id="SSF55277">
    <property type="entry name" value="GYF domain"/>
    <property type="match status" value="1"/>
</dbReference>
<evidence type="ECO:0000313" key="2">
    <source>
        <dbReference type="EMBL" id="KAJ1371928.1"/>
    </source>
</evidence>